<dbReference type="NCBIfam" id="TIGR00453">
    <property type="entry name" value="ispD"/>
    <property type="match status" value="1"/>
</dbReference>
<dbReference type="AlphaFoldDB" id="A0A9D9HS57"/>
<comment type="catalytic activity">
    <reaction evidence="3">
        <text>2-C-methyl-D-erythritol 4-phosphate + CTP + H(+) = 4-CDP-2-C-methyl-D-erythritol + diphosphate</text>
        <dbReference type="Rhea" id="RHEA:13429"/>
        <dbReference type="ChEBI" id="CHEBI:15378"/>
        <dbReference type="ChEBI" id="CHEBI:33019"/>
        <dbReference type="ChEBI" id="CHEBI:37563"/>
        <dbReference type="ChEBI" id="CHEBI:57823"/>
        <dbReference type="ChEBI" id="CHEBI:58262"/>
        <dbReference type="EC" id="2.7.7.60"/>
    </reaction>
</comment>
<dbReference type="SUPFAM" id="SSF53448">
    <property type="entry name" value="Nucleotide-diphospho-sugar transferases"/>
    <property type="match status" value="1"/>
</dbReference>
<dbReference type="Gene3D" id="3.90.550.10">
    <property type="entry name" value="Spore Coat Polysaccharide Biosynthesis Protein SpsA, Chain A"/>
    <property type="match status" value="1"/>
</dbReference>
<feature type="site" description="Positions MEP for the nucleophilic attack" evidence="3">
    <location>
        <position position="204"/>
    </location>
</feature>
<feature type="site" description="Transition state stabilizer" evidence="3">
    <location>
        <position position="22"/>
    </location>
</feature>
<dbReference type="NCBIfam" id="NF001186">
    <property type="entry name" value="PRK00155.2-3"/>
    <property type="match status" value="1"/>
</dbReference>
<dbReference type="FunFam" id="3.90.550.10:FF:000003">
    <property type="entry name" value="2-C-methyl-D-erythritol 4-phosphate cytidylyltransferase"/>
    <property type="match status" value="1"/>
</dbReference>
<dbReference type="InterPro" id="IPR001228">
    <property type="entry name" value="IspD"/>
</dbReference>
<dbReference type="Proteomes" id="UP000823641">
    <property type="component" value="Unassembled WGS sequence"/>
</dbReference>
<feature type="site" description="Transition state stabilizer" evidence="3">
    <location>
        <position position="15"/>
    </location>
</feature>
<dbReference type="PANTHER" id="PTHR32125">
    <property type="entry name" value="2-C-METHYL-D-ERYTHRITOL 4-PHOSPHATE CYTIDYLYLTRANSFERASE, CHLOROPLASTIC"/>
    <property type="match status" value="1"/>
</dbReference>
<evidence type="ECO:0000256" key="3">
    <source>
        <dbReference type="HAMAP-Rule" id="MF_00108"/>
    </source>
</evidence>
<protein>
    <recommendedName>
        <fullName evidence="3">2-C-methyl-D-erythritol 4-phosphate cytidylyltransferase</fullName>
        <ecNumber evidence="3">2.7.7.60</ecNumber>
    </recommendedName>
    <alternativeName>
        <fullName evidence="3">4-diphosphocytidyl-2C-methyl-D-erythritol synthase</fullName>
    </alternativeName>
    <alternativeName>
        <fullName evidence="3">MEP cytidylyltransferase</fullName>
        <shortName evidence="3">MCT</shortName>
    </alternativeName>
</protein>
<keyword evidence="2 3" id="KW-0548">Nucleotidyltransferase</keyword>
<evidence type="ECO:0000313" key="4">
    <source>
        <dbReference type="EMBL" id="MBO8459246.1"/>
    </source>
</evidence>
<dbReference type="EC" id="2.7.7.60" evidence="3"/>
<feature type="site" description="Positions MEP for the nucleophilic attack" evidence="3">
    <location>
        <position position="150"/>
    </location>
</feature>
<keyword evidence="3" id="KW-0414">Isoprene biosynthesis</keyword>
<dbReference type="EMBL" id="JADIMG010000030">
    <property type="protein sequence ID" value="MBO8459246.1"/>
    <property type="molecule type" value="Genomic_DNA"/>
</dbReference>
<dbReference type="HAMAP" id="MF_00108">
    <property type="entry name" value="IspD"/>
    <property type="match status" value="1"/>
</dbReference>
<comment type="similarity">
    <text evidence="3">Belongs to the IspD/TarI cytidylyltransferase family. IspD subfamily.</text>
</comment>
<keyword evidence="1 3" id="KW-0808">Transferase</keyword>
<comment type="function">
    <text evidence="3">Catalyzes the formation of 4-diphosphocytidyl-2-C-methyl-D-erythritol from CTP and 2-C-methyl-D-erythritol 4-phosphate (MEP).</text>
</comment>
<gene>
    <name evidence="3" type="primary">ispD</name>
    <name evidence="4" type="ORF">IAA73_02795</name>
</gene>
<sequence length="223" mass="24716">MKRAAVIVAGGSGTRMGSEVPKQFLLVAGKPILQHTLEVFHRFDEDMCLVLVLPHSQMAYWENLCCQYVCSVPHVVAEGGETRFHSVKNGLAMVPDDVEYIGVHDGVRPLVSMDTLKRCFSGEADAIVPVIDLNDSIRYLYDGGSQSVDRSRYKAVQTPQVFLRECILSAYNQPYEAAFTDDASVVEKAGHAIELTLGNRENIKITTPLDLRLAEWMLKDGLS</sequence>
<dbReference type="InterPro" id="IPR034683">
    <property type="entry name" value="IspD/TarI"/>
</dbReference>
<comment type="caution">
    <text evidence="4">The sequence shown here is derived from an EMBL/GenBank/DDBJ whole genome shotgun (WGS) entry which is preliminary data.</text>
</comment>
<dbReference type="GO" id="GO:0019288">
    <property type="term" value="P:isopentenyl diphosphate biosynthetic process, methylerythritol 4-phosphate pathway"/>
    <property type="evidence" value="ECO:0007669"/>
    <property type="project" value="UniProtKB-UniRule"/>
</dbReference>
<proteinExistence type="inferred from homology"/>
<dbReference type="InterPro" id="IPR050088">
    <property type="entry name" value="IspD/TarI_cytidylyltransf_bact"/>
</dbReference>
<dbReference type="Pfam" id="PF01128">
    <property type="entry name" value="IspD"/>
    <property type="match status" value="1"/>
</dbReference>
<comment type="pathway">
    <text evidence="3">Isoprenoid biosynthesis; isopentenyl diphosphate biosynthesis via DXP pathway; isopentenyl diphosphate from 1-deoxy-D-xylulose 5-phosphate: step 2/6.</text>
</comment>
<reference evidence="4" key="2">
    <citation type="journal article" date="2021" name="PeerJ">
        <title>Extensive microbial diversity within the chicken gut microbiome revealed by metagenomics and culture.</title>
        <authorList>
            <person name="Gilroy R."/>
            <person name="Ravi A."/>
            <person name="Getino M."/>
            <person name="Pursley I."/>
            <person name="Horton D.L."/>
            <person name="Alikhan N.F."/>
            <person name="Baker D."/>
            <person name="Gharbi K."/>
            <person name="Hall N."/>
            <person name="Watson M."/>
            <person name="Adriaenssens E.M."/>
            <person name="Foster-Nyarko E."/>
            <person name="Jarju S."/>
            <person name="Secka A."/>
            <person name="Antonio M."/>
            <person name="Oren A."/>
            <person name="Chaudhuri R.R."/>
            <person name="La Ragione R."/>
            <person name="Hildebrand F."/>
            <person name="Pallen M.J."/>
        </authorList>
    </citation>
    <scope>NUCLEOTIDE SEQUENCE</scope>
    <source>
        <strain evidence="4">G3-3990</strain>
    </source>
</reference>
<evidence type="ECO:0000256" key="1">
    <source>
        <dbReference type="ARBA" id="ARBA00022679"/>
    </source>
</evidence>
<name>A0A9D9HS57_9BACT</name>
<evidence type="ECO:0000256" key="2">
    <source>
        <dbReference type="ARBA" id="ARBA00022695"/>
    </source>
</evidence>
<dbReference type="GO" id="GO:0050518">
    <property type="term" value="F:2-C-methyl-D-erythritol 4-phosphate cytidylyltransferase activity"/>
    <property type="evidence" value="ECO:0007669"/>
    <property type="project" value="UniProtKB-UniRule"/>
</dbReference>
<dbReference type="CDD" id="cd02516">
    <property type="entry name" value="CDP-ME_synthetase"/>
    <property type="match status" value="1"/>
</dbReference>
<accession>A0A9D9HS57</accession>
<dbReference type="InterPro" id="IPR029044">
    <property type="entry name" value="Nucleotide-diphossugar_trans"/>
</dbReference>
<reference evidence="4" key="1">
    <citation type="submission" date="2020-10" db="EMBL/GenBank/DDBJ databases">
        <authorList>
            <person name="Gilroy R."/>
        </authorList>
    </citation>
    <scope>NUCLEOTIDE SEQUENCE</scope>
    <source>
        <strain evidence="4">G3-3990</strain>
    </source>
</reference>
<dbReference type="PANTHER" id="PTHR32125:SF4">
    <property type="entry name" value="2-C-METHYL-D-ERYTHRITOL 4-PHOSPHATE CYTIDYLYLTRANSFERASE, CHLOROPLASTIC"/>
    <property type="match status" value="1"/>
</dbReference>
<evidence type="ECO:0000313" key="5">
    <source>
        <dbReference type="Proteomes" id="UP000823641"/>
    </source>
</evidence>
<organism evidence="4 5">
    <name type="scientific">Candidatus Gallipaludibacter merdavium</name>
    <dbReference type="NCBI Taxonomy" id="2840839"/>
    <lineage>
        <taxon>Bacteria</taxon>
        <taxon>Pseudomonadati</taxon>
        <taxon>Bacteroidota</taxon>
        <taxon>Bacteroidia</taxon>
        <taxon>Bacteroidales</taxon>
        <taxon>Candidatus Gallipaludibacter</taxon>
    </lineage>
</organism>